<feature type="compositionally biased region" description="Basic residues" evidence="5">
    <location>
        <begin position="1647"/>
        <end position="1658"/>
    </location>
</feature>
<feature type="compositionally biased region" description="Basic and acidic residues" evidence="5">
    <location>
        <begin position="2044"/>
        <end position="2053"/>
    </location>
</feature>
<evidence type="ECO:0000256" key="5">
    <source>
        <dbReference type="SAM" id="MobiDB-lite"/>
    </source>
</evidence>
<feature type="domain" description="SH3" evidence="6">
    <location>
        <begin position="2847"/>
        <end position="2906"/>
    </location>
</feature>
<feature type="domain" description="SH3" evidence="6">
    <location>
        <begin position="2622"/>
        <end position="2681"/>
    </location>
</feature>
<feature type="compositionally biased region" description="Pro residues" evidence="5">
    <location>
        <begin position="516"/>
        <end position="545"/>
    </location>
</feature>
<dbReference type="InterPro" id="IPR001478">
    <property type="entry name" value="PDZ"/>
</dbReference>
<feature type="region of interest" description="Disordered" evidence="5">
    <location>
        <begin position="92"/>
        <end position="222"/>
    </location>
</feature>
<dbReference type="SUPFAM" id="SSF50156">
    <property type="entry name" value="PDZ domain-like"/>
    <property type="match status" value="1"/>
</dbReference>
<feature type="compositionally biased region" description="Polar residues" evidence="5">
    <location>
        <begin position="156"/>
        <end position="169"/>
    </location>
</feature>
<feature type="region of interest" description="Disordered" evidence="5">
    <location>
        <begin position="2198"/>
        <end position="2227"/>
    </location>
</feature>
<dbReference type="SMART" id="SM00228">
    <property type="entry name" value="PDZ"/>
    <property type="match status" value="1"/>
</dbReference>
<dbReference type="SMART" id="SM00326">
    <property type="entry name" value="SH3"/>
    <property type="match status" value="3"/>
</dbReference>
<dbReference type="Pfam" id="PF00595">
    <property type="entry name" value="PDZ"/>
    <property type="match status" value="1"/>
</dbReference>
<feature type="compositionally biased region" description="Polar residues" evidence="5">
    <location>
        <begin position="856"/>
        <end position="865"/>
    </location>
</feature>
<dbReference type="EMBL" id="JAHIBW010000009">
    <property type="protein sequence ID" value="KAG7307902.1"/>
    <property type="molecule type" value="Genomic_DNA"/>
</dbReference>
<feature type="domain" description="SH3" evidence="6">
    <location>
        <begin position="2692"/>
        <end position="2751"/>
    </location>
</feature>
<dbReference type="CDD" id="cd11782">
    <property type="entry name" value="SH3_Sorbs_2"/>
    <property type="match status" value="1"/>
</dbReference>
<feature type="compositionally biased region" description="Polar residues" evidence="5">
    <location>
        <begin position="208"/>
        <end position="222"/>
    </location>
</feature>
<accession>A0ABQ7QS85</accession>
<dbReference type="InterPro" id="IPR036034">
    <property type="entry name" value="PDZ_sf"/>
</dbReference>
<dbReference type="Pfam" id="PF00018">
    <property type="entry name" value="SH3_1"/>
    <property type="match status" value="1"/>
</dbReference>
<dbReference type="Gene3D" id="2.30.30.40">
    <property type="entry name" value="SH3 Domains"/>
    <property type="match status" value="3"/>
</dbReference>
<feature type="compositionally biased region" description="Polar residues" evidence="5">
    <location>
        <begin position="1267"/>
        <end position="1293"/>
    </location>
</feature>
<evidence type="ECO:0000256" key="3">
    <source>
        <dbReference type="ARBA" id="ARBA00022949"/>
    </source>
</evidence>
<dbReference type="PROSITE" id="PS50831">
    <property type="entry name" value="SOHO"/>
    <property type="match status" value="1"/>
</dbReference>
<proteinExistence type="predicted"/>
<feature type="region of interest" description="Disordered" evidence="5">
    <location>
        <begin position="2404"/>
        <end position="2425"/>
    </location>
</feature>
<dbReference type="Pfam" id="PF07653">
    <property type="entry name" value="SH3_2"/>
    <property type="match status" value="1"/>
</dbReference>
<feature type="region of interest" description="Disordered" evidence="5">
    <location>
        <begin position="2081"/>
        <end position="2105"/>
    </location>
</feature>
<feature type="compositionally biased region" description="Polar residues" evidence="5">
    <location>
        <begin position="743"/>
        <end position="755"/>
    </location>
</feature>
<evidence type="ECO:0000256" key="2">
    <source>
        <dbReference type="ARBA" id="ARBA00022443"/>
    </source>
</evidence>
<feature type="region of interest" description="Disordered" evidence="5">
    <location>
        <begin position="440"/>
        <end position="459"/>
    </location>
</feature>
<dbReference type="InterPro" id="IPR001452">
    <property type="entry name" value="SH3_domain"/>
</dbReference>
<feature type="region of interest" description="Disordered" evidence="5">
    <location>
        <begin position="2141"/>
        <end position="2180"/>
    </location>
</feature>
<feature type="compositionally biased region" description="Polar residues" evidence="5">
    <location>
        <begin position="806"/>
        <end position="822"/>
    </location>
</feature>
<dbReference type="SUPFAM" id="SSF50044">
    <property type="entry name" value="SH3-domain"/>
    <property type="match status" value="3"/>
</dbReference>
<evidence type="ECO:0000256" key="4">
    <source>
        <dbReference type="PROSITE-ProRule" id="PRU00192"/>
    </source>
</evidence>
<feature type="region of interest" description="Disordered" evidence="5">
    <location>
        <begin position="739"/>
        <end position="873"/>
    </location>
</feature>
<feature type="compositionally biased region" description="Polar residues" evidence="5">
    <location>
        <begin position="187"/>
        <end position="201"/>
    </location>
</feature>
<dbReference type="PROSITE" id="PS50106">
    <property type="entry name" value="PDZ"/>
    <property type="match status" value="1"/>
</dbReference>
<evidence type="ECO:0000313" key="10">
    <source>
        <dbReference type="Proteomes" id="UP000823941"/>
    </source>
</evidence>
<feature type="region of interest" description="Disordered" evidence="5">
    <location>
        <begin position="1"/>
        <end position="22"/>
    </location>
</feature>
<comment type="caution">
    <text evidence="9">The sequence shown here is derived from an EMBL/GenBank/DDBJ whole genome shotgun (WGS) entry which is preliminary data.</text>
</comment>
<feature type="compositionally biased region" description="Basic and acidic residues" evidence="5">
    <location>
        <begin position="632"/>
        <end position="670"/>
    </location>
</feature>
<feature type="compositionally biased region" description="Polar residues" evidence="5">
    <location>
        <begin position="1108"/>
        <end position="1129"/>
    </location>
</feature>
<dbReference type="Gene3D" id="2.30.42.10">
    <property type="match status" value="1"/>
</dbReference>
<keyword evidence="2 4" id="KW-0728">SH3 domain</keyword>
<keyword evidence="3" id="KW-0965">Cell junction</keyword>
<dbReference type="Pfam" id="PF14604">
    <property type="entry name" value="SH3_9"/>
    <property type="match status" value="1"/>
</dbReference>
<evidence type="ECO:0000313" key="9">
    <source>
        <dbReference type="EMBL" id="KAG7307902.1"/>
    </source>
</evidence>
<feature type="compositionally biased region" description="Basic and acidic residues" evidence="5">
    <location>
        <begin position="555"/>
        <end position="568"/>
    </location>
</feature>
<feature type="region of interest" description="Disordered" evidence="5">
    <location>
        <begin position="924"/>
        <end position="946"/>
    </location>
</feature>
<feature type="region of interest" description="Disordered" evidence="5">
    <location>
        <begin position="240"/>
        <end position="265"/>
    </location>
</feature>
<dbReference type="CDD" id="cd11780">
    <property type="entry name" value="SH3_Sorbs_3"/>
    <property type="match status" value="1"/>
</dbReference>
<dbReference type="CDD" id="cd11781">
    <property type="entry name" value="SH3_Sorbs_1"/>
    <property type="match status" value="1"/>
</dbReference>
<feature type="region of interest" description="Disordered" evidence="5">
    <location>
        <begin position="380"/>
        <end position="429"/>
    </location>
</feature>
<feature type="region of interest" description="Disordered" evidence="5">
    <location>
        <begin position="467"/>
        <end position="707"/>
    </location>
</feature>
<feature type="region of interest" description="Disordered" evidence="5">
    <location>
        <begin position="2022"/>
        <end position="2053"/>
    </location>
</feature>
<dbReference type="PROSITE" id="PS50890">
    <property type="entry name" value="PUA"/>
    <property type="match status" value="1"/>
</dbReference>
<feature type="compositionally biased region" description="Low complexity" evidence="5">
    <location>
        <begin position="2791"/>
        <end position="2803"/>
    </location>
</feature>
<name>A0ABQ7QS85_PLUXY</name>
<feature type="compositionally biased region" description="Basic and acidic residues" evidence="5">
    <location>
        <begin position="2163"/>
        <end position="2173"/>
    </location>
</feature>
<feature type="region of interest" description="Disordered" evidence="5">
    <location>
        <begin position="1108"/>
        <end position="1131"/>
    </location>
</feature>
<evidence type="ECO:0000259" key="7">
    <source>
        <dbReference type="PROSITE" id="PS50106"/>
    </source>
</evidence>
<reference evidence="9 10" key="1">
    <citation type="submission" date="2021-06" db="EMBL/GenBank/DDBJ databases">
        <title>A haploid diamondback moth (Plutella xylostella L.) genome assembly resolves 31 chromosomes and identifies a diamide resistance mutation.</title>
        <authorList>
            <person name="Ward C.M."/>
            <person name="Perry K.D."/>
            <person name="Baker G."/>
            <person name="Powis K."/>
            <person name="Heckel D.G."/>
            <person name="Baxter S.W."/>
        </authorList>
    </citation>
    <scope>NUCLEOTIDE SEQUENCE [LARGE SCALE GENOMIC DNA]</scope>
    <source>
        <strain evidence="9 10">LV</strain>
        <tissue evidence="9">Single pupa</tissue>
    </source>
</reference>
<evidence type="ECO:0000259" key="8">
    <source>
        <dbReference type="PROSITE" id="PS50831"/>
    </source>
</evidence>
<dbReference type="InterPro" id="IPR050384">
    <property type="entry name" value="Endophilin_SH3RF"/>
</dbReference>
<feature type="compositionally biased region" description="Basic and acidic residues" evidence="5">
    <location>
        <begin position="1321"/>
        <end position="1337"/>
    </location>
</feature>
<feature type="compositionally biased region" description="Polar residues" evidence="5">
    <location>
        <begin position="388"/>
        <end position="399"/>
    </location>
</feature>
<evidence type="ECO:0000259" key="6">
    <source>
        <dbReference type="PROSITE" id="PS50002"/>
    </source>
</evidence>
<organism evidence="9 10">
    <name type="scientific">Plutella xylostella</name>
    <name type="common">Diamondback moth</name>
    <name type="synonym">Plutella maculipennis</name>
    <dbReference type="NCBI Taxonomy" id="51655"/>
    <lineage>
        <taxon>Eukaryota</taxon>
        <taxon>Metazoa</taxon>
        <taxon>Ecdysozoa</taxon>
        <taxon>Arthropoda</taxon>
        <taxon>Hexapoda</taxon>
        <taxon>Insecta</taxon>
        <taxon>Pterygota</taxon>
        <taxon>Neoptera</taxon>
        <taxon>Endopterygota</taxon>
        <taxon>Lepidoptera</taxon>
        <taxon>Glossata</taxon>
        <taxon>Ditrysia</taxon>
        <taxon>Yponomeutoidea</taxon>
        <taxon>Plutellidae</taxon>
        <taxon>Plutella</taxon>
    </lineage>
</organism>
<feature type="compositionally biased region" description="Low complexity" evidence="5">
    <location>
        <begin position="475"/>
        <end position="487"/>
    </location>
</feature>
<dbReference type="PANTHER" id="PTHR14167:SF116">
    <property type="entry name" value="CAP, ISOFORM AC"/>
    <property type="match status" value="1"/>
</dbReference>
<dbReference type="PROSITE" id="PS50002">
    <property type="entry name" value="SH3"/>
    <property type="match status" value="3"/>
</dbReference>
<dbReference type="InterPro" id="IPR003127">
    <property type="entry name" value="SoHo_dom"/>
</dbReference>
<feature type="region of interest" description="Disordered" evidence="5">
    <location>
        <begin position="2752"/>
        <end position="2839"/>
    </location>
</feature>
<dbReference type="InterPro" id="IPR036028">
    <property type="entry name" value="SH3-like_dom_sf"/>
</dbReference>
<feature type="compositionally biased region" description="Polar residues" evidence="5">
    <location>
        <begin position="569"/>
        <end position="580"/>
    </location>
</feature>
<comment type="subcellular location">
    <subcellularLocation>
        <location evidence="1">Cell junction</location>
    </subcellularLocation>
</comment>
<keyword evidence="10" id="KW-1185">Reference proteome</keyword>
<feature type="region of interest" description="Disordered" evidence="5">
    <location>
        <begin position="1250"/>
        <end position="1350"/>
    </location>
</feature>
<feature type="region of interest" description="Disordered" evidence="5">
    <location>
        <begin position="1491"/>
        <end position="1511"/>
    </location>
</feature>
<feature type="compositionally biased region" description="Polar residues" evidence="5">
    <location>
        <begin position="116"/>
        <end position="126"/>
    </location>
</feature>
<dbReference type="PANTHER" id="PTHR14167">
    <property type="entry name" value="SH3 DOMAIN-CONTAINING"/>
    <property type="match status" value="1"/>
</dbReference>
<feature type="compositionally biased region" description="Polar residues" evidence="5">
    <location>
        <begin position="2752"/>
        <end position="2763"/>
    </location>
</feature>
<feature type="compositionally biased region" description="Polar residues" evidence="5">
    <location>
        <begin position="1689"/>
        <end position="1699"/>
    </location>
</feature>
<feature type="domain" description="SoHo" evidence="8">
    <location>
        <begin position="685"/>
        <end position="746"/>
    </location>
</feature>
<feature type="region of interest" description="Disordered" evidence="5">
    <location>
        <begin position="2461"/>
        <end position="2526"/>
    </location>
</feature>
<feature type="compositionally biased region" description="Basic and acidic residues" evidence="5">
    <location>
        <begin position="1674"/>
        <end position="1683"/>
    </location>
</feature>
<feature type="region of interest" description="Disordered" evidence="5">
    <location>
        <begin position="1581"/>
        <end position="1702"/>
    </location>
</feature>
<feature type="compositionally biased region" description="Polar residues" evidence="5">
    <location>
        <begin position="411"/>
        <end position="423"/>
    </location>
</feature>
<feature type="compositionally biased region" description="Polar residues" evidence="5">
    <location>
        <begin position="2149"/>
        <end position="2158"/>
    </location>
</feature>
<feature type="compositionally biased region" description="Low complexity" evidence="5">
    <location>
        <begin position="2090"/>
        <end position="2103"/>
    </location>
</feature>
<feature type="compositionally biased region" description="Polar residues" evidence="5">
    <location>
        <begin position="1630"/>
        <end position="1645"/>
    </location>
</feature>
<protein>
    <submittedName>
        <fullName evidence="9">Uncharacterized protein</fullName>
    </submittedName>
</protein>
<sequence length="2906" mass="326066">MSSREVELTGGAPWGFRMHGGADHNQPLRIARRYSDCLERSLDVNPGRKASLSGIREGDVITSINGKPTRGITNSEAHALLRAAGPVLRLGLNEDREMSPRRRSIGKGSELKRPSQLINDTSSGRATPQAPVYSSVKQPPSPQHRLVPRGDPHRTSLCSSPSPLNSTPLVKSVAGPEESVRIHPTNPFYTTLPSNPHSSPSKLPIPNGRSTYSSLDRSKPMTTSSSEYQHEIAGLKSPTFFTKSTESPTKRSSLAKSDIHSTNGYANGVAKTTASDMKSDPFSYDSIFRETTTNGLPRKNGETSRNPFDEVKLNGDPYHKYYDNGRNENYEINKIISNSLSDNSFCSKEEIIKHSTITEHKTNEIKKVTTVKKILLNGSDEGEHKTKGNNTMPSPTAQQHDFKDRGHVGNTYESKPYNNSGANHTLGAANREQYYDTRRETKYDRNSSASPHRSAQEDHKYFASAAETPHQDVCSKPPLSPALAAHAPPSPSKQTVMIGPSFKARSTSPAVWRPGSTPPPAPAPRASPGAPPPPPPPVWTPPTSPHAPRKAFRPVHFDDSPPARRKQEVQTSEQNGASSDTEGRLRTSHSAPAAGLSSLGTRLPRAQNPTVTLLQKAREGQLPRGSSYLQQQERDAARLPRDRVEAPRGDPVHALRREYASEGEAERGGAERGGAVRGEARNMAAEPHRKIDGVGPTTKDGMPVTLRSEVKDPSKWYKKMYDTIHKSKYDDDYVTIRYKNRRGQTPQRVPSNKSQYAYFDPRSGYLSEPEGGMSRQGYSSWSDACDSDAPGPRRRTASVQDDRANDNVSSPYLPSNKYSTLASARARQEVYKNQPGRIENYVPGKSSVVEKEAKQHLSSTTSLPQASPKEKKDITSAILSKSNMARALKESGYESDSTLIFRRRDEADGPLSPAERRAAYKDLQAGGEPPMRGFRSPAPPRQDDDTEIEYIPISPTLTKIRIHKKTPKIHEVVCYPITGVETDEHISFRKQAPSFISVNVPTRTTEYPPAPPRRVSSKNNRTLKLVDSTRTRSASPKTQTGPKVQSNVEFLKDKISHKLTRQNTHIINKKDSILANRGSADKLKARQMSTSAPPAVNRKSVSITATRPTTKSMISNSKQSGTSSFSSPRRTLLPTEYTNTCQTRYYSQPSTSVVIEGGAGRRTPISNILDRVTSLDKLWSADKRNEPLDKAKAKASVTKSTANSKIIGPKVTTKNNAKPLSPNSLNRGRDMIRTAEKVQKLKTNHAKSTPCLVSKNDTKSTLRHAPTLSNISKSSSNIAMSPKKTNQIKSAVVTSLKKKKSLENVASRPRSNPCHASSSRKQKEDPKKMKAKEDKKSNSKSSNDSEAGSQFGDAYEISNFGSIEDHLDRKRISSKEIKETRDAVISNSFFQHLFLGNTNVPVIAYPMLEPNTSVLQKARMFQSYPQDYVAPKSINSYLVHRKPVSLSRFKLTDHYNSPERAKSPRSISWPGRMHDDIRKFDSLSKCDFGSTSSLATERSRSEPPKLYFSQTSRPKSPTVVFCRREKSNPFASKISRSPPKIIFTQTSRPVSPKIGTKIFESQPPSRNHSISPTRIVFTETVRPISPTIKRRTPPKNINAPKEQERDKLHSTLYFSQTSRPVSPKVPKKSGTLSRSQSTSPVSIRSPSYRRIHSARLQHSKSFTDNAPKKIFRTRSADDADKSPVKNKPLTKTTSDQNFQIDDPDYDEYIRDMENEKIRSDRFRELNRYYSYLERVGELERATSTSDLRHRRKDEEIIDFDRWKRIRAIERAEEELNNLYFKLKSAQNENDVLFYPRDLKDFRWNFDKDRGLRIKEKSVEDLKDHFQQIPYYETSLEPDQPLSKDTYKPLWRGTSVAETAFNINRKNDHTDKCESNIHSLKTSFIEHDTPICEIRKKIGIGNRLWSSLSMEQVNALKNQLNAIYSKELESKSNKEFDKYCVEVKDSKSVGKSQLHVRSNSLVTSSLPPVPTPEMSKSESIAAISCPTSVKDLKNSSNKIQMTLSENEKRKISQTLSKEVLNRIKKFDDSPPPLPLKQELEEVEKSEERSREDKVISPSLLLNPVSVPPDVICNERKNISSPVEKSEIIHPSSASETETASSETSNKTVIYRSPSKVVQEKVEYFESVRNLSQQPNTVVYHARENSDEKSNQGSEKSMSSLPMAEETKEREKEQPNKGAMMQSQSCANLKELFGESEKNKFLSLPSKPERHYSRSPSPRSEVNFSNRRAADTQCYSSSESIWRSRSPSPAAGRHWRAYLQRARAGQVRRLASRFDSPAPHSLRRHTSDPEITRNHVLSNWASFEALNSRSRQRTMLPVARVPLRPGNRFMPHIDIISKLAALRRRTAPRSRSAEEALECPRGEVEKIRRRFEVMSLLGQIYTSAPDVSELQDIAYLSGPWIAHRYPKQSDNNKSIEDPSSLIRGRTSPVRKVVKKACAKEPVRLSSILKSDAFATQEFDPSLHRPARRYEPARAPPRPPPAAWSTRLAPLVTSREPRHTVTFQDADSAPEPPHRVSNGTSSDTESPRRYVEGDVNIHYRCPVRRAPLPLVPERELARQQADHMKRLYREQRRAKYLQDLEINPSDIDAFDASIKELQDMQNRRHQDNFTPAQKNILPLNRYDEADRTAARALYAFNGQTPRELSFKKGDFINVRRQIDSNWYEGELHGRIGLFPYNYVEILKGDVAQSAKKPPVLEGKARAKFDFTAQTSLELPLKKGEVVVLTRRIDHNWWEGRTGNKTGIFPDSYVQVLQEPSQNKPDPQLNSDKPLASPASHGQLAGAARRSMGPHSYTPQLNSPALANAPPATQPLPGYTARPAQTALTPSDRGYGPPPGVDLNNTEPLYVDTNAEAVPYRAMYKYRPQNPDELELREGDTVYVLEQCDDGWYVGSSQRSGRLGTFPGNYVERI</sequence>
<evidence type="ECO:0000256" key="1">
    <source>
        <dbReference type="ARBA" id="ARBA00004282"/>
    </source>
</evidence>
<feature type="compositionally biased region" description="Polar residues" evidence="5">
    <location>
        <begin position="2212"/>
        <end position="2224"/>
    </location>
</feature>
<dbReference type="Proteomes" id="UP000823941">
    <property type="component" value="Chromosome 9"/>
</dbReference>
<feature type="domain" description="PDZ" evidence="7">
    <location>
        <begin position="11"/>
        <end position="96"/>
    </location>
</feature>
<gene>
    <name evidence="9" type="ORF">JYU34_006514</name>
</gene>